<accession>A0ABR9SSZ8</accession>
<dbReference type="Proteomes" id="UP000613075">
    <property type="component" value="Unassembled WGS sequence"/>
</dbReference>
<sequence length="111" mass="11926">MKLKYITRTVAVGLFGLIALVGTQFVMTSKDVALARESAISAWAKSNPDAADAVARYRECLRGPSEIPPNQAPVRMLTISECAEKIGTPSLATAIQVADETVEVPAPLRWL</sequence>
<comment type="caution">
    <text evidence="1">The sequence shown here is derived from an EMBL/GenBank/DDBJ whole genome shotgun (WGS) entry which is preliminary data.</text>
</comment>
<name>A0ABR9SSZ8_9PSED</name>
<dbReference type="EMBL" id="JADDUM010000092">
    <property type="protein sequence ID" value="MBE8591796.1"/>
    <property type="molecule type" value="Genomic_DNA"/>
</dbReference>
<keyword evidence="2" id="KW-1185">Reference proteome</keyword>
<reference evidence="1 2" key="1">
    <citation type="submission" date="2020-10" db="EMBL/GenBank/DDBJ databases">
        <title>The draft genomes of Cyclamen pathogen Pseudomonas sp.</title>
        <authorList>
            <person name="Fujikawa T."/>
            <person name="Sawada H."/>
        </authorList>
    </citation>
    <scope>NUCLEOTIDE SEQUENCE [LARGE SCALE GENOMIC DNA]</scope>
    <source>
        <strain evidence="1 2">MAFF 301449</strain>
    </source>
</reference>
<organism evidence="1 2">
    <name type="scientific">Pseudomonas cyclaminis</name>
    <dbReference type="NCBI Taxonomy" id="2781239"/>
    <lineage>
        <taxon>Bacteria</taxon>
        <taxon>Pseudomonadati</taxon>
        <taxon>Pseudomonadota</taxon>
        <taxon>Gammaproteobacteria</taxon>
        <taxon>Pseudomonadales</taxon>
        <taxon>Pseudomonadaceae</taxon>
        <taxon>Pseudomonas</taxon>
    </lineage>
</organism>
<protein>
    <submittedName>
        <fullName evidence="1">Uncharacterized protein</fullName>
    </submittedName>
</protein>
<evidence type="ECO:0000313" key="1">
    <source>
        <dbReference type="EMBL" id="MBE8591796.1"/>
    </source>
</evidence>
<evidence type="ECO:0000313" key="2">
    <source>
        <dbReference type="Proteomes" id="UP000613075"/>
    </source>
</evidence>
<gene>
    <name evidence="1" type="ORF">IQK56_13090</name>
</gene>
<dbReference type="RefSeq" id="WP_193862316.1">
    <property type="nucleotide sequence ID" value="NZ_JADDUM010000092.1"/>
</dbReference>
<proteinExistence type="predicted"/>